<dbReference type="RefSeq" id="WP_254152418.1">
    <property type="nucleotide sequence ID" value="NZ_JAHESD010000005.1"/>
</dbReference>
<proteinExistence type="predicted"/>
<comment type="caution">
    <text evidence="1">The sequence shown here is derived from an EMBL/GenBank/DDBJ whole genome shotgun (WGS) entry which is preliminary data.</text>
</comment>
<protein>
    <submittedName>
        <fullName evidence="1">DUF3822 family protein</fullName>
    </submittedName>
</protein>
<dbReference type="Gene3D" id="3.30.420.250">
    <property type="match status" value="1"/>
</dbReference>
<dbReference type="EMBL" id="JAHESD010000005">
    <property type="protein sequence ID" value="MBT1702462.1"/>
    <property type="molecule type" value="Genomic_DNA"/>
</dbReference>
<dbReference type="Pfam" id="PF12864">
    <property type="entry name" value="DUF3822"/>
    <property type="match status" value="1"/>
</dbReference>
<dbReference type="Gene3D" id="3.30.420.260">
    <property type="match status" value="1"/>
</dbReference>
<dbReference type="InterPro" id="IPR024213">
    <property type="entry name" value="DUF3822"/>
</dbReference>
<sequence>MHTAALNFKLIKKIKDERFDEDQIHLYYLLIHMGTRDLQVGVINSEDDRMLLLEDYVFPSLNSHQDLLRILESLFDSHAFLKAAFWHQIKICIKHNKFVQVPEVLFLEEASYDYLKYNAAVDPDEEDIVYITNPRSKAVTIFSIQKDLKNWLDSLYPNNPPVYLHQSASLIEGVTQFALNRKEQFLYIYVDRFKLHIISCSKGKLLYYNQFVIKQFSDYIKFIMLVIKSLNFNQRTSQVMLWGYIGKTSPHYHEFYKYVNNVVFGHRPSFISYGYMFDEIQDHHFFDLYSMHLLGSKKK</sequence>
<evidence type="ECO:0000313" key="2">
    <source>
        <dbReference type="Proteomes" id="UP000772618"/>
    </source>
</evidence>
<dbReference type="CDD" id="cd24013">
    <property type="entry name" value="ASKHA_ATPase_BT3980-like"/>
    <property type="match status" value="1"/>
</dbReference>
<name>A0ABS5VLX8_9BACT</name>
<accession>A0ABS5VLX8</accession>
<gene>
    <name evidence="1" type="ORF">KK060_04175</name>
</gene>
<organism evidence="1 2">
    <name type="scientific">Chryseosolibacter indicus</name>
    <dbReference type="NCBI Taxonomy" id="2782351"/>
    <lineage>
        <taxon>Bacteria</taxon>
        <taxon>Pseudomonadati</taxon>
        <taxon>Bacteroidota</taxon>
        <taxon>Cytophagia</taxon>
        <taxon>Cytophagales</taxon>
        <taxon>Chryseotaleaceae</taxon>
        <taxon>Chryseosolibacter</taxon>
    </lineage>
</organism>
<dbReference type="Proteomes" id="UP000772618">
    <property type="component" value="Unassembled WGS sequence"/>
</dbReference>
<evidence type="ECO:0000313" key="1">
    <source>
        <dbReference type="EMBL" id="MBT1702462.1"/>
    </source>
</evidence>
<keyword evidence="2" id="KW-1185">Reference proteome</keyword>
<reference evidence="1 2" key="1">
    <citation type="submission" date="2021-05" db="EMBL/GenBank/DDBJ databases">
        <title>A Polyphasic approach of four new species of the genus Ohtaekwangia: Ohtaekwangia histidinii sp. nov., Ohtaekwangia cretensis sp. nov., Ohtaekwangia indiensis sp. nov., Ohtaekwangia reichenbachii sp. nov. from diverse environment.</title>
        <authorList>
            <person name="Octaviana S."/>
        </authorList>
    </citation>
    <scope>NUCLEOTIDE SEQUENCE [LARGE SCALE GENOMIC DNA]</scope>
    <source>
        <strain evidence="1 2">PWU20</strain>
    </source>
</reference>